<keyword evidence="2" id="KW-1185">Reference proteome</keyword>
<dbReference type="RefSeq" id="XP_014681426.1">
    <property type="nucleotide sequence ID" value="XM_014825940.1"/>
</dbReference>
<feature type="domain" description="Ribosomal protein mS38 C-terminal" evidence="1">
    <location>
        <begin position="182"/>
        <end position="215"/>
    </location>
</feature>
<evidence type="ECO:0000313" key="2">
    <source>
        <dbReference type="Proteomes" id="UP000695022"/>
    </source>
</evidence>
<reference evidence="3" key="1">
    <citation type="submission" date="2025-08" db="UniProtKB">
        <authorList>
            <consortium name="RefSeq"/>
        </authorList>
    </citation>
    <scope>IDENTIFICATION</scope>
</reference>
<proteinExistence type="predicted"/>
<dbReference type="InterPro" id="IPR013177">
    <property type="entry name" value="Ribosomal_mS38_C"/>
</dbReference>
<accession>A0ABM1FAF5</accession>
<dbReference type="GeneID" id="106821228"/>
<name>A0ABM1FAF5_PRICU</name>
<gene>
    <name evidence="3" type="primary">LOC106821228</name>
</gene>
<dbReference type="Pfam" id="PF08213">
    <property type="entry name" value="COX24_C"/>
    <property type="match status" value="1"/>
</dbReference>
<dbReference type="Proteomes" id="UP000695022">
    <property type="component" value="Unplaced"/>
</dbReference>
<dbReference type="SMART" id="SM01155">
    <property type="entry name" value="DUF1713"/>
    <property type="match status" value="1"/>
</dbReference>
<sequence>MLPCLTRSSSSSYFRHVVISGIGTVSSQSKSQVSRFPGVVYGITAIEESSSERSKCKVLDTTVAELSETFSSLLVGKNDKAARLHKLPLYYGQVEMPTSTFVATRGTTKLRCYGETSQFKYECPTAPKTVVPIIYTVPGAEVTEKEVPGVATEEKVEPVRSDVSLEMPQRLPVEEIIAKGKMPCGMIKIRRSKMNKHKLKKLKKKMRFAYRRVKQKRIKRKEKALQKELALVLHGAEEFDAEQHVKSTLNKYNDVVYWQNNPVKGKRLRMPPGFQVIPKPPVQSYE</sequence>
<protein>
    <submittedName>
        <fullName evidence="3">Uncharacterized protein LOC106821228</fullName>
    </submittedName>
</protein>
<evidence type="ECO:0000259" key="1">
    <source>
        <dbReference type="SMART" id="SM01155"/>
    </source>
</evidence>
<evidence type="ECO:0000313" key="3">
    <source>
        <dbReference type="RefSeq" id="XP_014681426.1"/>
    </source>
</evidence>
<organism evidence="2 3">
    <name type="scientific">Priapulus caudatus</name>
    <name type="common">Priapulid worm</name>
    <dbReference type="NCBI Taxonomy" id="37621"/>
    <lineage>
        <taxon>Eukaryota</taxon>
        <taxon>Metazoa</taxon>
        <taxon>Ecdysozoa</taxon>
        <taxon>Scalidophora</taxon>
        <taxon>Priapulida</taxon>
        <taxon>Priapulimorpha</taxon>
        <taxon>Priapulimorphida</taxon>
        <taxon>Priapulidae</taxon>
        <taxon>Priapulus</taxon>
    </lineage>
</organism>